<protein>
    <submittedName>
        <fullName evidence="1">Uncharacterized protein</fullName>
    </submittedName>
</protein>
<gene>
    <name evidence="1" type="ORF">L6164_035439</name>
</gene>
<dbReference type="Proteomes" id="UP000828941">
    <property type="component" value="Chromosome 14"/>
</dbReference>
<sequence length="605" mass="69747">MSLASNPSLLPNSWSTLVSHKNHLRAPIFIHTSTSTSHLRFFASTNVNVISHNPLPQRNSANYQPTHWTYDFLQSLKNDHYVDATYKERAMKLREDVRRMIKDENTAGLFTKLELIDDIQRLGLSYHFEKEIAEALGSFVSFESRHETTDRTLHEAALIFRLLREHGYDVSPDIFERFKEDKGAFKACLTKDVKGMLSLYEASFLGFEGEHILDEARSSTSMHLKQMIKEEIISKTLLEEVSHALELPIHHRIQRLETRWHIDAYSKRDKANPVLLEAAKLDFNIVQSTLRKDLQEMSRWWNGMGLAAKLSFSRDRLTECFFWTVGMAFEPQFSNLRKGLTKVTCLITTIDDVYDVYGTLDELELFTSSVERWDIKAMESLPEYMKMCFLALYNTVNEMAYEVFKEHGHYILPYLTKAWADMLKAFLQEAKWQRDKDLPTFEDYLNNAWVSVSGVVILVHSYFMLNHHSITKEALDSLQNHHNLLRTPSTIFRLCNDLGTSTAELQRGEAASSIVCYMNENGNSMSEECAYRDIGSLLDQTWKKMNKAGIVDSPFPKTFKDRAINLARISQYTYLNGDGHGAPDTTSENRIRSLIIEPITLNNTI</sequence>
<evidence type="ECO:0000313" key="1">
    <source>
        <dbReference type="EMBL" id="KAI4295389.1"/>
    </source>
</evidence>
<name>A0ACB9KDY7_BAUVA</name>
<organism evidence="1 2">
    <name type="scientific">Bauhinia variegata</name>
    <name type="common">Purple orchid tree</name>
    <name type="synonym">Phanera variegata</name>
    <dbReference type="NCBI Taxonomy" id="167791"/>
    <lineage>
        <taxon>Eukaryota</taxon>
        <taxon>Viridiplantae</taxon>
        <taxon>Streptophyta</taxon>
        <taxon>Embryophyta</taxon>
        <taxon>Tracheophyta</taxon>
        <taxon>Spermatophyta</taxon>
        <taxon>Magnoliopsida</taxon>
        <taxon>eudicotyledons</taxon>
        <taxon>Gunneridae</taxon>
        <taxon>Pentapetalae</taxon>
        <taxon>rosids</taxon>
        <taxon>fabids</taxon>
        <taxon>Fabales</taxon>
        <taxon>Fabaceae</taxon>
        <taxon>Cercidoideae</taxon>
        <taxon>Cercideae</taxon>
        <taxon>Bauhiniinae</taxon>
        <taxon>Bauhinia</taxon>
    </lineage>
</organism>
<reference evidence="1 2" key="1">
    <citation type="journal article" date="2022" name="DNA Res.">
        <title>Chromosomal-level genome assembly of the orchid tree Bauhinia variegata (Leguminosae; Cercidoideae) supports the allotetraploid origin hypothesis of Bauhinia.</title>
        <authorList>
            <person name="Zhong Y."/>
            <person name="Chen Y."/>
            <person name="Zheng D."/>
            <person name="Pang J."/>
            <person name="Liu Y."/>
            <person name="Luo S."/>
            <person name="Meng S."/>
            <person name="Qian L."/>
            <person name="Wei D."/>
            <person name="Dai S."/>
            <person name="Zhou R."/>
        </authorList>
    </citation>
    <scope>NUCLEOTIDE SEQUENCE [LARGE SCALE GENOMIC DNA]</scope>
    <source>
        <strain evidence="1">BV-YZ2020</strain>
    </source>
</reference>
<accession>A0ACB9KDY7</accession>
<dbReference type="EMBL" id="CM039439">
    <property type="protein sequence ID" value="KAI4295389.1"/>
    <property type="molecule type" value="Genomic_DNA"/>
</dbReference>
<proteinExistence type="predicted"/>
<evidence type="ECO:0000313" key="2">
    <source>
        <dbReference type="Proteomes" id="UP000828941"/>
    </source>
</evidence>
<keyword evidence="2" id="KW-1185">Reference proteome</keyword>
<comment type="caution">
    <text evidence="1">The sequence shown here is derived from an EMBL/GenBank/DDBJ whole genome shotgun (WGS) entry which is preliminary data.</text>
</comment>